<gene>
    <name evidence="8" type="ORF">GOP47_0010895</name>
</gene>
<dbReference type="Pfam" id="PF00319">
    <property type="entry name" value="SRF-TF"/>
    <property type="match status" value="1"/>
</dbReference>
<dbReference type="CDD" id="cd00265">
    <property type="entry name" value="MADS_MEF2_like"/>
    <property type="match status" value="1"/>
</dbReference>
<comment type="caution">
    <text evidence="8">The sequence shown here is derived from an EMBL/GenBank/DDBJ whole genome shotgun (WGS) entry which is preliminary data.</text>
</comment>
<dbReference type="InterPro" id="IPR036879">
    <property type="entry name" value="TF_MADSbox_sf"/>
</dbReference>
<protein>
    <submittedName>
        <fullName evidence="8">Uncharacterized protein</fullName>
    </submittedName>
</protein>
<name>A0A9D4ZGU2_ADICA</name>
<dbReference type="PROSITE" id="PS50066">
    <property type="entry name" value="MADS_BOX_2"/>
    <property type="match status" value="1"/>
</dbReference>
<accession>A0A9D4ZGU2</accession>
<dbReference type="InterPro" id="IPR002100">
    <property type="entry name" value="TF_MADSbox"/>
</dbReference>
<feature type="domain" description="K-box" evidence="7">
    <location>
        <begin position="212"/>
        <end position="302"/>
    </location>
</feature>
<organism evidence="8 9">
    <name type="scientific">Adiantum capillus-veneris</name>
    <name type="common">Maidenhair fern</name>
    <dbReference type="NCBI Taxonomy" id="13818"/>
    <lineage>
        <taxon>Eukaryota</taxon>
        <taxon>Viridiplantae</taxon>
        <taxon>Streptophyta</taxon>
        <taxon>Embryophyta</taxon>
        <taxon>Tracheophyta</taxon>
        <taxon>Polypodiopsida</taxon>
        <taxon>Polypodiidae</taxon>
        <taxon>Polypodiales</taxon>
        <taxon>Pteridineae</taxon>
        <taxon>Pteridaceae</taxon>
        <taxon>Vittarioideae</taxon>
        <taxon>Adiantum</taxon>
    </lineage>
</organism>
<dbReference type="InterPro" id="IPR050142">
    <property type="entry name" value="MADS-box/MEF2_TF"/>
</dbReference>
<evidence type="ECO:0000256" key="1">
    <source>
        <dbReference type="ARBA" id="ARBA00004123"/>
    </source>
</evidence>
<dbReference type="Gene3D" id="3.40.1810.10">
    <property type="entry name" value="Transcription factor, MADS-box"/>
    <property type="match status" value="1"/>
</dbReference>
<dbReference type="GO" id="GO:0045944">
    <property type="term" value="P:positive regulation of transcription by RNA polymerase II"/>
    <property type="evidence" value="ECO:0007669"/>
    <property type="project" value="InterPro"/>
</dbReference>
<dbReference type="PRINTS" id="PR00404">
    <property type="entry name" value="MADSDOMAIN"/>
</dbReference>
<dbReference type="PANTHER" id="PTHR48019">
    <property type="entry name" value="SERUM RESPONSE FACTOR HOMOLOG"/>
    <property type="match status" value="1"/>
</dbReference>
<dbReference type="GO" id="GO:0005634">
    <property type="term" value="C:nucleus"/>
    <property type="evidence" value="ECO:0007669"/>
    <property type="project" value="UniProtKB-SubCell"/>
</dbReference>
<dbReference type="OrthoDB" id="1898716at2759"/>
<comment type="subcellular location">
    <subcellularLocation>
        <location evidence="1">Nucleus</location>
    </subcellularLocation>
</comment>
<feature type="domain" description="MADS-box" evidence="6">
    <location>
        <begin position="127"/>
        <end position="187"/>
    </location>
</feature>
<dbReference type="SUPFAM" id="SSF55455">
    <property type="entry name" value="SRF-like"/>
    <property type="match status" value="1"/>
</dbReference>
<dbReference type="EMBL" id="JABFUD020000010">
    <property type="protein sequence ID" value="KAI5074934.1"/>
    <property type="molecule type" value="Genomic_DNA"/>
</dbReference>
<dbReference type="InterPro" id="IPR002487">
    <property type="entry name" value="TF_Kbox"/>
</dbReference>
<evidence type="ECO:0000313" key="9">
    <source>
        <dbReference type="Proteomes" id="UP000886520"/>
    </source>
</evidence>
<dbReference type="SMART" id="SM00432">
    <property type="entry name" value="MADS"/>
    <property type="match status" value="1"/>
</dbReference>
<keyword evidence="9" id="KW-1185">Reference proteome</keyword>
<dbReference type="AlphaFoldDB" id="A0A9D4ZGU2"/>
<evidence type="ECO:0000256" key="4">
    <source>
        <dbReference type="ARBA" id="ARBA00023163"/>
    </source>
</evidence>
<dbReference type="PROSITE" id="PS00350">
    <property type="entry name" value="MADS_BOX_1"/>
    <property type="match status" value="1"/>
</dbReference>
<dbReference type="InterPro" id="IPR033896">
    <property type="entry name" value="MEF2-like_N"/>
</dbReference>
<evidence type="ECO:0000256" key="5">
    <source>
        <dbReference type="ARBA" id="ARBA00023242"/>
    </source>
</evidence>
<dbReference type="GO" id="GO:0046983">
    <property type="term" value="F:protein dimerization activity"/>
    <property type="evidence" value="ECO:0007669"/>
    <property type="project" value="InterPro"/>
</dbReference>
<evidence type="ECO:0000259" key="7">
    <source>
        <dbReference type="PROSITE" id="PS51297"/>
    </source>
</evidence>
<reference evidence="8" key="1">
    <citation type="submission" date="2021-01" db="EMBL/GenBank/DDBJ databases">
        <title>Adiantum capillus-veneris genome.</title>
        <authorList>
            <person name="Fang Y."/>
            <person name="Liao Q."/>
        </authorList>
    </citation>
    <scope>NUCLEOTIDE SEQUENCE</scope>
    <source>
        <strain evidence="8">H3</strain>
        <tissue evidence="8">Leaf</tissue>
    </source>
</reference>
<keyword evidence="5" id="KW-0539">Nucleus</keyword>
<evidence type="ECO:0000313" key="8">
    <source>
        <dbReference type="EMBL" id="KAI5074934.1"/>
    </source>
</evidence>
<evidence type="ECO:0000256" key="2">
    <source>
        <dbReference type="ARBA" id="ARBA00023015"/>
    </source>
</evidence>
<dbReference type="GO" id="GO:0000977">
    <property type="term" value="F:RNA polymerase II transcription regulatory region sequence-specific DNA binding"/>
    <property type="evidence" value="ECO:0007669"/>
    <property type="project" value="InterPro"/>
</dbReference>
<keyword evidence="4" id="KW-0804">Transcription</keyword>
<evidence type="ECO:0000256" key="3">
    <source>
        <dbReference type="ARBA" id="ARBA00023125"/>
    </source>
</evidence>
<keyword evidence="3" id="KW-0238">DNA-binding</keyword>
<evidence type="ECO:0000259" key="6">
    <source>
        <dbReference type="PROSITE" id="PS50066"/>
    </source>
</evidence>
<sequence length="349" mass="38792">MEIYVKPKAGGHEPDIHEDEEDAVPIDLQCNSEENVMQQGQLQVEVELGLTNSSKQAEAILWPNKHAGASCADLGLQKGRTHVNADSWNSTAAGRAAMAALYPLAADGTRTGPIANMIYNGSPAGGPARGRIQIRRIENTTNRQVTFSKRRNGLLKKAYELSVLCDVHLAVIIFSSTGKLSEFASPSMGRVLERHQHCSTSQDHNATNVRELQYWRYKAMQWKEKLTYMEERYRNLNGENLAGLEVKDLQNLENELCASVNRVRARKIQLLMEHIQDFRQRGLMLSQHNELLKYKLLEASPLQACSVTRETTPQDIQGFSSIKGGSVKPWALAQGIVSAAQMALQLACP</sequence>
<dbReference type="Pfam" id="PF01486">
    <property type="entry name" value="K-box"/>
    <property type="match status" value="1"/>
</dbReference>
<dbReference type="Proteomes" id="UP000886520">
    <property type="component" value="Chromosome 10"/>
</dbReference>
<dbReference type="GO" id="GO:0003700">
    <property type="term" value="F:DNA-binding transcription factor activity"/>
    <property type="evidence" value="ECO:0007669"/>
    <property type="project" value="InterPro"/>
</dbReference>
<dbReference type="PROSITE" id="PS51297">
    <property type="entry name" value="K_BOX"/>
    <property type="match status" value="1"/>
</dbReference>
<keyword evidence="2" id="KW-0805">Transcription regulation</keyword>
<proteinExistence type="predicted"/>